<keyword evidence="1" id="KW-0812">Transmembrane</keyword>
<dbReference type="AlphaFoldDB" id="A0A0F5IK86"/>
<keyword evidence="1" id="KW-1133">Transmembrane helix</keyword>
<dbReference type="Proteomes" id="UP000033047">
    <property type="component" value="Unassembled WGS sequence"/>
</dbReference>
<protein>
    <submittedName>
        <fullName evidence="2">Uncharacterized protein</fullName>
    </submittedName>
</protein>
<dbReference type="STRING" id="927665.HMPREF1535_04801"/>
<proteinExistence type="predicted"/>
<keyword evidence="1" id="KW-0472">Membrane</keyword>
<evidence type="ECO:0000256" key="1">
    <source>
        <dbReference type="SAM" id="Phobius"/>
    </source>
</evidence>
<comment type="caution">
    <text evidence="2">The sequence shown here is derived from an EMBL/GenBank/DDBJ whole genome shotgun (WGS) entry which is preliminary data.</text>
</comment>
<feature type="transmembrane region" description="Helical" evidence="1">
    <location>
        <begin position="6"/>
        <end position="23"/>
    </location>
</feature>
<organism evidence="2 3">
    <name type="scientific">Parabacteroides goldsteinii DSM 19448 = WAL 12034</name>
    <dbReference type="NCBI Taxonomy" id="927665"/>
    <lineage>
        <taxon>Bacteria</taxon>
        <taxon>Pseudomonadati</taxon>
        <taxon>Bacteroidota</taxon>
        <taxon>Bacteroidia</taxon>
        <taxon>Bacteroidales</taxon>
        <taxon>Tannerellaceae</taxon>
        <taxon>Parabacteroides</taxon>
    </lineage>
</organism>
<dbReference type="EMBL" id="AQHV01000028">
    <property type="protein sequence ID" value="KKB45517.1"/>
    <property type="molecule type" value="Genomic_DNA"/>
</dbReference>
<gene>
    <name evidence="2" type="ORF">HMPREF1535_04801</name>
</gene>
<accession>A0A0F5IK86</accession>
<evidence type="ECO:0000313" key="2">
    <source>
        <dbReference type="EMBL" id="KKB45517.1"/>
    </source>
</evidence>
<dbReference type="HOGENOM" id="CLU_3219670_0_0_10"/>
<name>A0A0F5IK86_9BACT</name>
<evidence type="ECO:0000313" key="3">
    <source>
        <dbReference type="Proteomes" id="UP000033047"/>
    </source>
</evidence>
<reference evidence="2 3" key="1">
    <citation type="submission" date="2013-04" db="EMBL/GenBank/DDBJ databases">
        <title>The Genome Sequence of Parabacteroides goldsteinii DSM 19448.</title>
        <authorList>
            <consortium name="The Broad Institute Genomics Platform"/>
            <person name="Earl A."/>
            <person name="Ward D."/>
            <person name="Feldgarden M."/>
            <person name="Gevers D."/>
            <person name="Martens E."/>
            <person name="Sakamoto M."/>
            <person name="Benno Y."/>
            <person name="Song Y."/>
            <person name="Liu C."/>
            <person name="Lee J."/>
            <person name="Bolanos M."/>
            <person name="Vaisanen M.L."/>
            <person name="Finegold S.M."/>
            <person name="Walker B."/>
            <person name="Young S."/>
            <person name="Zeng Q."/>
            <person name="Gargeya S."/>
            <person name="Fitzgerald M."/>
            <person name="Haas B."/>
            <person name="Abouelleil A."/>
            <person name="Allen A.W."/>
            <person name="Alvarado L."/>
            <person name="Arachchi H.M."/>
            <person name="Berlin A.M."/>
            <person name="Chapman S.B."/>
            <person name="Gainer-Dewar J."/>
            <person name="Goldberg J."/>
            <person name="Griggs A."/>
            <person name="Gujja S."/>
            <person name="Hansen M."/>
            <person name="Howarth C."/>
            <person name="Imamovic A."/>
            <person name="Ireland A."/>
            <person name="Larimer J."/>
            <person name="McCowan C."/>
            <person name="Murphy C."/>
            <person name="Pearson M."/>
            <person name="Poon T.W."/>
            <person name="Priest M."/>
            <person name="Roberts A."/>
            <person name="Saif S."/>
            <person name="Shea T."/>
            <person name="Sisk P."/>
            <person name="Sykes S."/>
            <person name="Wortman J."/>
            <person name="Nusbaum C."/>
            <person name="Birren B."/>
        </authorList>
    </citation>
    <scope>NUCLEOTIDE SEQUENCE [LARGE SCALE GENOMIC DNA]</scope>
    <source>
        <strain evidence="2 3">DSM 19448</strain>
    </source>
</reference>
<sequence>MLIFFLTLTSMVVVYFCIVYHMWHIKYFHEKIHFLSLGSILKNF</sequence>
<dbReference type="PATRIC" id="fig|927665.4.peg.4925"/>